<feature type="domain" description="HAMP" evidence="17">
    <location>
        <begin position="181"/>
        <end position="232"/>
    </location>
</feature>
<dbReference type="InterPro" id="IPR050980">
    <property type="entry name" value="2C_sensor_his_kinase"/>
</dbReference>
<keyword evidence="14 15" id="KW-0472">Membrane</keyword>
<dbReference type="EMBL" id="FSRL01000001">
    <property type="protein sequence ID" value="SIN96206.1"/>
    <property type="molecule type" value="Genomic_DNA"/>
</dbReference>
<sequence length="441" mass="47804">MDFSWLKRSMPRGIYGRAALILLLPIVVLQVVVSVVFIQRHFEDVTQQMTDSLLLELRHLTGEVAAAPDAETALAEVAGLAEALRLQLALPGEEMHGFKRPFYDVSGATVIAELRGGLEGVEAVDLSENSRRVSLQVSTPHGPLSIGFDRRRVSASNPHQFLVLMGFVGVVMALVAFIYLRNQLRPITRLAAAAEAFGRGRIEPYKPAGAVEVRSAGNAFLDMRNRIERQTAQRTMLLSGVSHDLRTPLTRMKLGLSLAEADGADVEELARDVAEMEAMLDGFLAFVRSEAGEAAEAVNVVELAERVAEKARRAGGMVELERRGEGSREIAIRALSVERAVANLLSNARRYGSKARLSLDLGERMVRFTVEDDGPGIPEARREEAMRAFTRLDEARNQDAGGGVGLGLAIALDVARSHGGTLRLGESEALGGLKAELVLAR</sequence>
<dbReference type="Pfam" id="PF00672">
    <property type="entry name" value="HAMP"/>
    <property type="match status" value="1"/>
</dbReference>
<evidence type="ECO:0000256" key="4">
    <source>
        <dbReference type="ARBA" id="ARBA00022475"/>
    </source>
</evidence>
<dbReference type="SUPFAM" id="SSF55874">
    <property type="entry name" value="ATPase domain of HSP90 chaperone/DNA topoisomerase II/histidine kinase"/>
    <property type="match status" value="1"/>
</dbReference>
<evidence type="ECO:0000313" key="18">
    <source>
        <dbReference type="EMBL" id="SIN96206.1"/>
    </source>
</evidence>
<reference evidence="19" key="1">
    <citation type="submission" date="2016-11" db="EMBL/GenBank/DDBJ databases">
        <authorList>
            <person name="Varghese N."/>
            <person name="Submissions S."/>
        </authorList>
    </citation>
    <scope>NUCLEOTIDE SEQUENCE [LARGE SCALE GENOMIC DNA]</scope>
    <source>
        <strain evidence="19">DSM 29440</strain>
    </source>
</reference>
<dbReference type="PROSITE" id="PS50885">
    <property type="entry name" value="HAMP"/>
    <property type="match status" value="1"/>
</dbReference>
<dbReference type="InterPro" id="IPR036890">
    <property type="entry name" value="HATPase_C_sf"/>
</dbReference>
<evidence type="ECO:0000256" key="2">
    <source>
        <dbReference type="ARBA" id="ARBA00004429"/>
    </source>
</evidence>
<dbReference type="SMART" id="SM00387">
    <property type="entry name" value="HATPase_c"/>
    <property type="match status" value="1"/>
</dbReference>
<dbReference type="InterPro" id="IPR003594">
    <property type="entry name" value="HATPase_dom"/>
</dbReference>
<evidence type="ECO:0000256" key="13">
    <source>
        <dbReference type="ARBA" id="ARBA00023012"/>
    </source>
</evidence>
<evidence type="ECO:0000256" key="7">
    <source>
        <dbReference type="ARBA" id="ARBA00022679"/>
    </source>
</evidence>
<keyword evidence="4" id="KW-1003">Cell membrane</keyword>
<feature type="domain" description="Histidine kinase" evidence="16">
    <location>
        <begin position="240"/>
        <end position="441"/>
    </location>
</feature>
<feature type="transmembrane region" description="Helical" evidence="15">
    <location>
        <begin position="161"/>
        <end position="180"/>
    </location>
</feature>
<dbReference type="RefSeq" id="WP_074255875.1">
    <property type="nucleotide sequence ID" value="NZ_FSRL01000001.1"/>
</dbReference>
<comment type="subcellular location">
    <subcellularLocation>
        <location evidence="2">Cell inner membrane</location>
        <topology evidence="2">Multi-pass membrane protein</topology>
    </subcellularLocation>
</comment>
<dbReference type="Gene3D" id="3.30.565.10">
    <property type="entry name" value="Histidine kinase-like ATPase, C-terminal domain"/>
    <property type="match status" value="1"/>
</dbReference>
<keyword evidence="11" id="KW-0067">ATP-binding</keyword>
<dbReference type="InterPro" id="IPR036097">
    <property type="entry name" value="HisK_dim/P_sf"/>
</dbReference>
<dbReference type="GO" id="GO:0005886">
    <property type="term" value="C:plasma membrane"/>
    <property type="evidence" value="ECO:0007669"/>
    <property type="project" value="UniProtKB-SubCell"/>
</dbReference>
<dbReference type="Pfam" id="PF00512">
    <property type="entry name" value="HisKA"/>
    <property type="match status" value="1"/>
</dbReference>
<evidence type="ECO:0000256" key="3">
    <source>
        <dbReference type="ARBA" id="ARBA00012438"/>
    </source>
</evidence>
<keyword evidence="5" id="KW-0997">Cell inner membrane</keyword>
<dbReference type="Pfam" id="PF02518">
    <property type="entry name" value="HATPase_c"/>
    <property type="match status" value="1"/>
</dbReference>
<keyword evidence="9" id="KW-0547">Nucleotide-binding</keyword>
<dbReference type="STRING" id="1217970.SAMN05444002_1774"/>
<dbReference type="OrthoDB" id="9804645at2"/>
<comment type="catalytic activity">
    <reaction evidence="1">
        <text>ATP + protein L-histidine = ADP + protein N-phospho-L-histidine.</text>
        <dbReference type="EC" id="2.7.13.3"/>
    </reaction>
</comment>
<keyword evidence="12 15" id="KW-1133">Transmembrane helix</keyword>
<dbReference type="CDD" id="cd00082">
    <property type="entry name" value="HisKA"/>
    <property type="match status" value="1"/>
</dbReference>
<evidence type="ECO:0000259" key="16">
    <source>
        <dbReference type="PROSITE" id="PS50109"/>
    </source>
</evidence>
<dbReference type="InterPro" id="IPR004358">
    <property type="entry name" value="Sig_transdc_His_kin-like_C"/>
</dbReference>
<name>A0A1N6FLU3_9RHOB</name>
<organism evidence="18 19">
    <name type="scientific">Vannielia litorea</name>
    <dbReference type="NCBI Taxonomy" id="1217970"/>
    <lineage>
        <taxon>Bacteria</taxon>
        <taxon>Pseudomonadati</taxon>
        <taxon>Pseudomonadota</taxon>
        <taxon>Alphaproteobacteria</taxon>
        <taxon>Rhodobacterales</taxon>
        <taxon>Paracoccaceae</taxon>
        <taxon>Vannielia</taxon>
    </lineage>
</organism>
<dbReference type="InterPro" id="IPR005467">
    <property type="entry name" value="His_kinase_dom"/>
</dbReference>
<protein>
    <recommendedName>
        <fullName evidence="3">histidine kinase</fullName>
        <ecNumber evidence="3">2.7.13.3</ecNumber>
    </recommendedName>
</protein>
<dbReference type="PANTHER" id="PTHR44936">
    <property type="entry name" value="SENSOR PROTEIN CREC"/>
    <property type="match status" value="1"/>
</dbReference>
<evidence type="ECO:0000256" key="6">
    <source>
        <dbReference type="ARBA" id="ARBA00022553"/>
    </source>
</evidence>
<keyword evidence="8 15" id="KW-0812">Transmembrane</keyword>
<evidence type="ECO:0000256" key="8">
    <source>
        <dbReference type="ARBA" id="ARBA00022692"/>
    </source>
</evidence>
<keyword evidence="19" id="KW-1185">Reference proteome</keyword>
<dbReference type="GO" id="GO:0005524">
    <property type="term" value="F:ATP binding"/>
    <property type="evidence" value="ECO:0007669"/>
    <property type="project" value="UniProtKB-KW"/>
</dbReference>
<evidence type="ECO:0000256" key="9">
    <source>
        <dbReference type="ARBA" id="ARBA00022741"/>
    </source>
</evidence>
<keyword evidence="6" id="KW-0597">Phosphoprotein</keyword>
<dbReference type="PRINTS" id="PR00344">
    <property type="entry name" value="BCTRLSENSOR"/>
</dbReference>
<dbReference type="PANTHER" id="PTHR44936:SF5">
    <property type="entry name" value="SENSOR HISTIDINE KINASE ENVZ"/>
    <property type="match status" value="1"/>
</dbReference>
<dbReference type="Gene3D" id="1.10.287.130">
    <property type="match status" value="1"/>
</dbReference>
<evidence type="ECO:0000256" key="14">
    <source>
        <dbReference type="ARBA" id="ARBA00023136"/>
    </source>
</evidence>
<evidence type="ECO:0000256" key="12">
    <source>
        <dbReference type="ARBA" id="ARBA00022989"/>
    </source>
</evidence>
<evidence type="ECO:0000256" key="10">
    <source>
        <dbReference type="ARBA" id="ARBA00022777"/>
    </source>
</evidence>
<accession>A0A1N6FLU3</accession>
<dbReference type="InterPro" id="IPR003660">
    <property type="entry name" value="HAMP_dom"/>
</dbReference>
<keyword evidence="7" id="KW-0808">Transferase</keyword>
<keyword evidence="10 18" id="KW-0418">Kinase</keyword>
<evidence type="ECO:0000259" key="17">
    <source>
        <dbReference type="PROSITE" id="PS50885"/>
    </source>
</evidence>
<dbReference type="InterPro" id="IPR003661">
    <property type="entry name" value="HisK_dim/P_dom"/>
</dbReference>
<gene>
    <name evidence="18" type="ORF">SAMN05444002_1774</name>
</gene>
<evidence type="ECO:0000256" key="1">
    <source>
        <dbReference type="ARBA" id="ARBA00000085"/>
    </source>
</evidence>
<evidence type="ECO:0000256" key="5">
    <source>
        <dbReference type="ARBA" id="ARBA00022519"/>
    </source>
</evidence>
<evidence type="ECO:0000313" key="19">
    <source>
        <dbReference type="Proteomes" id="UP000184932"/>
    </source>
</evidence>
<dbReference type="SMART" id="SM00388">
    <property type="entry name" value="HisKA"/>
    <property type="match status" value="1"/>
</dbReference>
<dbReference type="Proteomes" id="UP000184932">
    <property type="component" value="Unassembled WGS sequence"/>
</dbReference>
<proteinExistence type="predicted"/>
<dbReference type="SUPFAM" id="SSF47384">
    <property type="entry name" value="Homodimeric domain of signal transducing histidine kinase"/>
    <property type="match status" value="1"/>
</dbReference>
<dbReference type="CDD" id="cd00075">
    <property type="entry name" value="HATPase"/>
    <property type="match status" value="1"/>
</dbReference>
<dbReference type="AlphaFoldDB" id="A0A1N6FLU3"/>
<dbReference type="EC" id="2.7.13.3" evidence="3"/>
<evidence type="ECO:0000256" key="15">
    <source>
        <dbReference type="SAM" id="Phobius"/>
    </source>
</evidence>
<evidence type="ECO:0000256" key="11">
    <source>
        <dbReference type="ARBA" id="ARBA00022840"/>
    </source>
</evidence>
<dbReference type="GO" id="GO:0000155">
    <property type="term" value="F:phosphorelay sensor kinase activity"/>
    <property type="evidence" value="ECO:0007669"/>
    <property type="project" value="InterPro"/>
</dbReference>
<dbReference type="PROSITE" id="PS50109">
    <property type="entry name" value="HIS_KIN"/>
    <property type="match status" value="1"/>
</dbReference>
<keyword evidence="13" id="KW-0902">Two-component regulatory system</keyword>